<gene>
    <name evidence="1" type="ORF">FF125_18210</name>
</gene>
<protein>
    <submittedName>
        <fullName evidence="1">Uncharacterized protein</fullName>
    </submittedName>
</protein>
<reference evidence="1 2" key="1">
    <citation type="submission" date="2019-05" db="EMBL/GenBank/DDBJ databases">
        <title>Algicella ahnfeltiae gen. nov., sp. nov., a novel marine bacterium of the family Flavobacteriaceae isolated from a red alga.</title>
        <authorList>
            <person name="Nedashkovskaya O.I."/>
            <person name="Kukhlevskiy A.D."/>
            <person name="Kim S.-G."/>
            <person name="Zhukova N.V."/>
            <person name="Mikhailov V.V."/>
        </authorList>
    </citation>
    <scope>NUCLEOTIDE SEQUENCE [LARGE SCALE GENOMIC DNA]</scope>
    <source>
        <strain evidence="1 2">10Alg115</strain>
    </source>
</reference>
<name>A0A5B7TZS7_9FLAO</name>
<sequence length="120" mass="13925">MAYVRLIGISYLHLVALPDILNFSSFIEFTFRSSILPFFDSKTTTFRLEQRHKARPAKNGSLFYTPYPTGILNHTKHQKKVTTKALWEVNQYIELGSHHKISNKEVQLKTKKGEHSGYNK</sequence>
<dbReference type="RefSeq" id="WP_138951173.1">
    <property type="nucleotide sequence ID" value="NZ_CP040749.1"/>
</dbReference>
<dbReference type="KEGG" id="fbe:FF125_18210"/>
<dbReference type="EMBL" id="CP040749">
    <property type="protein sequence ID" value="QCX40287.1"/>
    <property type="molecule type" value="Genomic_DNA"/>
</dbReference>
<evidence type="ECO:0000313" key="1">
    <source>
        <dbReference type="EMBL" id="QCX40287.1"/>
    </source>
</evidence>
<keyword evidence="2" id="KW-1185">Reference proteome</keyword>
<evidence type="ECO:0000313" key="2">
    <source>
        <dbReference type="Proteomes" id="UP000306229"/>
    </source>
</evidence>
<proteinExistence type="predicted"/>
<dbReference type="AlphaFoldDB" id="A0A5B7TZS7"/>
<organism evidence="1 2">
    <name type="scientific">Aureibaculum algae</name>
    <dbReference type="NCBI Taxonomy" id="2584122"/>
    <lineage>
        <taxon>Bacteria</taxon>
        <taxon>Pseudomonadati</taxon>
        <taxon>Bacteroidota</taxon>
        <taxon>Flavobacteriia</taxon>
        <taxon>Flavobacteriales</taxon>
        <taxon>Flavobacteriaceae</taxon>
        <taxon>Aureibaculum</taxon>
    </lineage>
</organism>
<accession>A0A5B7TZS7</accession>
<dbReference type="Proteomes" id="UP000306229">
    <property type="component" value="Chromosome"/>
</dbReference>